<feature type="domain" description="NAD-dependent DNA ligase N-terminal" evidence="4">
    <location>
        <begin position="20"/>
        <end position="405"/>
    </location>
</feature>
<dbReference type="SMART" id="SM00532">
    <property type="entry name" value="LIGANc"/>
    <property type="match status" value="1"/>
</dbReference>
<dbReference type="InterPro" id="IPR012340">
    <property type="entry name" value="NA-bd_OB-fold"/>
</dbReference>
<gene>
    <name evidence="5" type="ORF">AHEV_148</name>
</gene>
<keyword evidence="3" id="KW-0520">NAD</keyword>
<dbReference type="KEGG" id="vg:15614077"/>
<sequence>MNYIKKILKLNNDNDLSTYLDELHYNELEEIIKILDENYYGSTALINDKLYDKIRIFINNKFSESSLCKKIGYVPEDKVRLKYFMGSENKTYLADNKLINWIDEYGTDDLILSAKADGISVLWDIYHNQIFSRGNGKYGKNISHFIEYFNFSDDKNLSNAEILNNGIKFIRGELIINKPNNRNIVSGQVNRNEINVKLASQIYFVAYEILEPRMPQYDQFIEMEKIKIRTVKYFKKNKSIISYSYLSKLYKKLVSQTKYDIDGIIIRNNNLNSEIKSGNPPWSICFKETDDVYTTTIKEIVWEISKKNIYIPKALLEPIIIGNSTINVVPCYNAKFVLDNKINTGSIIEIIKKGGVIPMINKIVKESDIEITLPPGNLSGVNLLYEGINKDSEIKKILYFFKYLGYKNINIKIIIKLYDKGYTNILKYIENDINITEYNNKKTYIKLIDSINDIKHKNYSIVEILSALSLNDLSYAKLCNIYNKMPNFLKDKTVKDYSIIDGIGVLSSNKINTILINNYDFIINILNVLNIKY</sequence>
<dbReference type="Proteomes" id="UP000792575">
    <property type="component" value="Genome"/>
</dbReference>
<dbReference type="Gene3D" id="2.40.50.140">
    <property type="entry name" value="Nucleic acid-binding proteins"/>
    <property type="match status" value="1"/>
</dbReference>
<organism evidence="5 6">
    <name type="scientific">Adoxophyes honmai entomopoxvirus 'L'</name>
    <dbReference type="NCBI Taxonomy" id="1293540"/>
    <lineage>
        <taxon>Viruses</taxon>
        <taxon>Varidnaviria</taxon>
        <taxon>Bamfordvirae</taxon>
        <taxon>Nucleocytoviricota</taxon>
        <taxon>Pokkesviricetes</taxon>
        <taxon>Chitovirales</taxon>
        <taxon>Poxviridae</taxon>
        <taxon>Entomopoxvirinae</taxon>
        <taxon>Betaentomopoxvirus</taxon>
        <taxon>Betaentomopoxvirus ahonmai</taxon>
    </lineage>
</organism>
<dbReference type="GeneID" id="15614077"/>
<dbReference type="OrthoDB" id="2744at10239"/>
<dbReference type="GO" id="GO:0003911">
    <property type="term" value="F:DNA ligase (NAD+) activity"/>
    <property type="evidence" value="ECO:0007669"/>
    <property type="project" value="InterPro"/>
</dbReference>
<accession>A0A916P0Y0</accession>
<dbReference type="GO" id="GO:0006281">
    <property type="term" value="P:DNA repair"/>
    <property type="evidence" value="ECO:0007669"/>
    <property type="project" value="InterPro"/>
</dbReference>
<dbReference type="Gene3D" id="3.30.470.30">
    <property type="entry name" value="DNA ligase/mRNA capping enzyme"/>
    <property type="match status" value="1"/>
</dbReference>
<evidence type="ECO:0000313" key="6">
    <source>
        <dbReference type="Proteomes" id="UP000792575"/>
    </source>
</evidence>
<keyword evidence="2" id="KW-0235">DNA replication</keyword>
<keyword evidence="6" id="KW-1185">Reference proteome</keyword>
<dbReference type="SUPFAM" id="SSF50249">
    <property type="entry name" value="Nucleic acid-binding proteins"/>
    <property type="match status" value="1"/>
</dbReference>
<reference evidence="5" key="1">
    <citation type="journal article" date="2013" name="J. Virol.">
        <title>New Insights into the Evolution of Entomopoxvirinae from the Complete Genome Sequences of Four Entomopoxviruses Infecting Adoxophyes honmai, Choristoneura biennis, Choristoneura rosaceana, and Mythimna separata.</title>
        <authorList>
            <person name="Theze J."/>
            <person name="Takatsuka J."/>
            <person name="Li Z."/>
            <person name="Gallais J."/>
            <person name="Doucet D."/>
            <person name="Arif B."/>
            <person name="Nakai M."/>
            <person name="Herniou E.A."/>
        </authorList>
    </citation>
    <scope>NUCLEOTIDE SEQUENCE</scope>
    <source>
        <strain evidence="5">Tokyo</strain>
    </source>
</reference>
<dbReference type="RefSeq" id="YP_008003971.1">
    <property type="nucleotide sequence ID" value="NC_021247.1"/>
</dbReference>
<evidence type="ECO:0000259" key="4">
    <source>
        <dbReference type="SMART" id="SM00532"/>
    </source>
</evidence>
<keyword evidence="1 5" id="KW-0436">Ligase</keyword>
<evidence type="ECO:0000313" key="5">
    <source>
        <dbReference type="EMBL" id="CCU55469.1"/>
    </source>
</evidence>
<dbReference type="EMBL" id="HF679131">
    <property type="protein sequence ID" value="CCU55469.1"/>
    <property type="molecule type" value="Genomic_DNA"/>
</dbReference>
<evidence type="ECO:0000256" key="1">
    <source>
        <dbReference type="ARBA" id="ARBA00022598"/>
    </source>
</evidence>
<dbReference type="InterPro" id="IPR013840">
    <property type="entry name" value="DNAligase_N"/>
</dbReference>
<dbReference type="SUPFAM" id="SSF56091">
    <property type="entry name" value="DNA ligase/mRNA capping enzyme, catalytic domain"/>
    <property type="match status" value="1"/>
</dbReference>
<evidence type="ECO:0000256" key="2">
    <source>
        <dbReference type="ARBA" id="ARBA00022705"/>
    </source>
</evidence>
<name>A0A916P0Y0_9POXV</name>
<proteinExistence type="predicted"/>
<protein>
    <submittedName>
        <fullName evidence="5">NAD-dependent DNA ligase</fullName>
    </submittedName>
</protein>
<dbReference type="GO" id="GO:0006260">
    <property type="term" value="P:DNA replication"/>
    <property type="evidence" value="ECO:0007669"/>
    <property type="project" value="UniProtKB-KW"/>
</dbReference>
<evidence type="ECO:0000256" key="3">
    <source>
        <dbReference type="ARBA" id="ARBA00023027"/>
    </source>
</evidence>